<feature type="transmembrane region" description="Helical" evidence="10">
    <location>
        <begin position="300"/>
        <end position="326"/>
    </location>
</feature>
<feature type="transmembrane region" description="Helical" evidence="10">
    <location>
        <begin position="987"/>
        <end position="1013"/>
    </location>
</feature>
<reference evidence="13 14" key="1">
    <citation type="submission" date="2018-11" db="EMBL/GenBank/DDBJ databases">
        <authorList>
            <consortium name="Pathogen Informatics"/>
        </authorList>
    </citation>
    <scope>NUCLEOTIDE SEQUENCE [LARGE SCALE GENOMIC DNA]</scope>
</reference>
<dbReference type="InterPro" id="IPR003593">
    <property type="entry name" value="AAA+_ATPase"/>
</dbReference>
<keyword evidence="9 10" id="KW-0472">Membrane</keyword>
<feature type="transmembrane region" description="Helical" evidence="10">
    <location>
        <begin position="158"/>
        <end position="179"/>
    </location>
</feature>
<keyword evidence="4 10" id="KW-0812">Transmembrane</keyword>
<evidence type="ECO:0000256" key="1">
    <source>
        <dbReference type="ARBA" id="ARBA00004141"/>
    </source>
</evidence>
<feature type="transmembrane region" description="Helical" evidence="10">
    <location>
        <begin position="807"/>
        <end position="825"/>
    </location>
</feature>
<dbReference type="STRING" id="318479.A0A3P7PDU6"/>
<comment type="subcellular location">
    <subcellularLocation>
        <location evidence="1">Membrane</location>
        <topology evidence="1">Multi-pass membrane protein</topology>
    </subcellularLocation>
</comment>
<accession>A0A3P7PDU6</accession>
<keyword evidence="5" id="KW-0677">Repeat</keyword>
<dbReference type="Pfam" id="PF00664">
    <property type="entry name" value="ABC_membrane"/>
    <property type="match status" value="2"/>
</dbReference>
<dbReference type="FunFam" id="1.20.1560.10:FF:000014">
    <property type="entry name" value="Multidrug resistance-associated protein member 4"/>
    <property type="match status" value="1"/>
</dbReference>
<feature type="domain" description="ABC transmembrane type-1" evidence="12">
    <location>
        <begin position="737"/>
        <end position="1044"/>
    </location>
</feature>
<dbReference type="FunFam" id="1.20.1560.10:FF:000026">
    <property type="entry name" value="Multidrug resistance-associated protein lethal(2)03659"/>
    <property type="match status" value="1"/>
</dbReference>
<evidence type="ECO:0000256" key="3">
    <source>
        <dbReference type="ARBA" id="ARBA00022448"/>
    </source>
</evidence>
<evidence type="ECO:0000256" key="4">
    <source>
        <dbReference type="ARBA" id="ARBA00022692"/>
    </source>
</evidence>
<keyword evidence="3" id="KW-0813">Transport</keyword>
<evidence type="ECO:0000313" key="13">
    <source>
        <dbReference type="EMBL" id="VDN52120.1"/>
    </source>
</evidence>
<evidence type="ECO:0000256" key="8">
    <source>
        <dbReference type="ARBA" id="ARBA00022989"/>
    </source>
</evidence>
<evidence type="ECO:0000256" key="9">
    <source>
        <dbReference type="ARBA" id="ARBA00023136"/>
    </source>
</evidence>
<evidence type="ECO:0000259" key="11">
    <source>
        <dbReference type="PROSITE" id="PS50893"/>
    </source>
</evidence>
<evidence type="ECO:0000256" key="7">
    <source>
        <dbReference type="ARBA" id="ARBA00022840"/>
    </source>
</evidence>
<keyword evidence="14" id="KW-1185">Reference proteome</keyword>
<feature type="transmembrane region" description="Helical" evidence="10">
    <location>
        <begin position="263"/>
        <end position="288"/>
    </location>
</feature>
<name>A0A3P7PDU6_DRAME</name>
<dbReference type="PROSITE" id="PS00211">
    <property type="entry name" value="ABC_TRANSPORTER_1"/>
    <property type="match status" value="1"/>
</dbReference>
<keyword evidence="6" id="KW-0547">Nucleotide-binding</keyword>
<evidence type="ECO:0000313" key="14">
    <source>
        <dbReference type="Proteomes" id="UP000274756"/>
    </source>
</evidence>
<dbReference type="InterPro" id="IPR036640">
    <property type="entry name" value="ABC1_TM_sf"/>
</dbReference>
<gene>
    <name evidence="13" type="ORF">DME_LOCUS2093</name>
</gene>
<feature type="transmembrane region" description="Helical" evidence="10">
    <location>
        <begin position="905"/>
        <end position="924"/>
    </location>
</feature>
<keyword evidence="8 10" id="KW-1133">Transmembrane helix</keyword>
<feature type="transmembrane region" description="Helical" evidence="10">
    <location>
        <begin position="732"/>
        <end position="752"/>
    </location>
</feature>
<proteinExistence type="inferred from homology"/>
<dbReference type="InterPro" id="IPR050173">
    <property type="entry name" value="ABC_transporter_C-like"/>
</dbReference>
<dbReference type="InterPro" id="IPR011527">
    <property type="entry name" value="ABC1_TM_dom"/>
</dbReference>
<organism evidence="13 14">
    <name type="scientific">Dracunculus medinensis</name>
    <name type="common">Guinea worm</name>
    <dbReference type="NCBI Taxonomy" id="318479"/>
    <lineage>
        <taxon>Eukaryota</taxon>
        <taxon>Metazoa</taxon>
        <taxon>Ecdysozoa</taxon>
        <taxon>Nematoda</taxon>
        <taxon>Chromadorea</taxon>
        <taxon>Rhabditida</taxon>
        <taxon>Spirurina</taxon>
        <taxon>Dracunculoidea</taxon>
        <taxon>Dracunculidae</taxon>
        <taxon>Dracunculus</taxon>
    </lineage>
</organism>
<dbReference type="GO" id="GO:0016887">
    <property type="term" value="F:ATP hydrolysis activity"/>
    <property type="evidence" value="ECO:0007669"/>
    <property type="project" value="InterPro"/>
</dbReference>
<dbReference type="SUPFAM" id="SSF90123">
    <property type="entry name" value="ABC transporter transmembrane region"/>
    <property type="match status" value="2"/>
</dbReference>
<evidence type="ECO:0000256" key="2">
    <source>
        <dbReference type="ARBA" id="ARBA00009726"/>
    </source>
</evidence>
<dbReference type="InterPro" id="IPR017871">
    <property type="entry name" value="ABC_transporter-like_CS"/>
</dbReference>
<feature type="transmembrane region" description="Helical" evidence="10">
    <location>
        <begin position="1071"/>
        <end position="1088"/>
    </location>
</feature>
<feature type="transmembrane region" description="Helical" evidence="10">
    <location>
        <begin position="191"/>
        <end position="210"/>
    </location>
</feature>
<dbReference type="GO" id="GO:0005524">
    <property type="term" value="F:ATP binding"/>
    <property type="evidence" value="ECO:0007669"/>
    <property type="project" value="UniProtKB-KW"/>
</dbReference>
<dbReference type="Proteomes" id="UP000274756">
    <property type="component" value="Unassembled WGS sequence"/>
</dbReference>
<feature type="transmembrane region" description="Helical" evidence="10">
    <location>
        <begin position="94"/>
        <end position="116"/>
    </location>
</feature>
<dbReference type="PROSITE" id="PS50929">
    <property type="entry name" value="ABC_TM1F"/>
    <property type="match status" value="2"/>
</dbReference>
<dbReference type="FunFam" id="3.40.50.300:FF:000973">
    <property type="entry name" value="Multidrug resistance-associated protein 4"/>
    <property type="match status" value="1"/>
</dbReference>
<evidence type="ECO:0000259" key="12">
    <source>
        <dbReference type="PROSITE" id="PS50929"/>
    </source>
</evidence>
<feature type="transmembrane region" description="Helical" evidence="10">
    <location>
        <begin position="1019"/>
        <end position="1037"/>
    </location>
</feature>
<evidence type="ECO:0008006" key="15">
    <source>
        <dbReference type="Google" id="ProtNLM"/>
    </source>
</evidence>
<feature type="transmembrane region" description="Helical" evidence="10">
    <location>
        <begin position="1049"/>
        <end position="1065"/>
    </location>
</feature>
<dbReference type="InterPro" id="IPR027417">
    <property type="entry name" value="P-loop_NTPase"/>
</dbReference>
<dbReference type="PANTHER" id="PTHR24223:SF456">
    <property type="entry name" value="MULTIDRUG RESISTANCE-ASSOCIATED PROTEIN LETHAL(2)03659"/>
    <property type="match status" value="1"/>
</dbReference>
<keyword evidence="7" id="KW-0067">ATP-binding</keyword>
<evidence type="ECO:0000256" key="6">
    <source>
        <dbReference type="ARBA" id="ARBA00022741"/>
    </source>
</evidence>
<dbReference type="PROSITE" id="PS50893">
    <property type="entry name" value="ABC_TRANSPORTER_2"/>
    <property type="match status" value="1"/>
</dbReference>
<feature type="domain" description="ABC transmembrane type-1" evidence="12">
    <location>
        <begin position="69"/>
        <end position="320"/>
    </location>
</feature>
<dbReference type="Gene3D" id="1.20.1560.10">
    <property type="entry name" value="ABC transporter type 1, transmembrane domain"/>
    <property type="match status" value="2"/>
</dbReference>
<dbReference type="Gene3D" id="3.40.50.300">
    <property type="entry name" value="P-loop containing nucleotide triphosphate hydrolases"/>
    <property type="match status" value="1"/>
</dbReference>
<dbReference type="SMART" id="SM00382">
    <property type="entry name" value="AAA"/>
    <property type="match status" value="1"/>
</dbReference>
<feature type="domain" description="ABC transporter" evidence="11">
    <location>
        <begin position="393"/>
        <end position="629"/>
    </location>
</feature>
<feature type="transmembrane region" description="Helical" evidence="10">
    <location>
        <begin position="876"/>
        <end position="899"/>
    </location>
</feature>
<sequence length="1165" mass="132633">MNEDDMFEPLPEHLSENVSNRLSEAWKREKEEAKAKNRMPSLTKAIRNVYSRRILMFGTLIFFEESIKVLRPLAMGRLIRYFRFDAPLSETDAYIAAFGIAITSALSALFHNPYFYSSQKIGMEVKIASIRLSSGAVHKTSVGNIINLFSIDVAKFDLCFLFIHYLWVSPLVLTAYIYLLWSEIGLSSFSGFLAIIILVPIQVIFQNFFFRNEIAVRTDKRVSIMNEILNGIRIIKMYAWEDAFASFIGVLRTKEMKKIRESYIWQSILMGTYFSSGQLVMLFAIITYLFTGHMLTAERIFVASALYDACRLPITLFVPFALRYLFETKISLRRIQEFLELEECEQLNEHENSNATMQYAAKSYFSQSHKEKNSIETGVLLTNFTKIDQQADVHIDDIQIEMEKFTAVWDLNEENDSVNMVYAVRDVTLKARAGQLIAIVGPVGCGKSSLLHSLLRETKCVSGKMRTNGRIAFVSQDAWIFSGSIRENILFGFPYEKERYEKTLQLCALNEDLAQMPNGDLSLVGDRGQSLSGGQKARVNLARAVYRDADIYLLDDPLSAVDATVGRHLFEKCITGFLKNKLVILVTHQLQYLQDAEYILFLRDGGVVAYGAVDEIKSMDMFVDFIRETEQSYKSVESDAKVDDSLPEKIDLPNRISEKEANIYENEDERSTLLTHRTDAPSINENEIINKSDVEKNKASNFEMANDSEDRVEGSVSWRIYGLYLKAMAHPLILLPLLFIFVVSVQIFSNFIDWWLKKWTNASEKSMELANASSILLLQGAKSESYVDVVNFGLFSSIVNLNLYRNIYAVMVAILVLVSVLKCIWFRSSQAVASNVLHDSMFKSVMKAKISFFDENPIGRILNRFSKDVGMMDDQLSFVFFEFLNGLITFIGIVCVILLINPIVFVPAIPLLFVFFFIRFFYLFSSRDVKRLEATTKSPLYSYISAVIQGLVTIRAFQSESVVMSNYYDHQDMNTAAFYLTVVTSRWFAVIIDWLVVFFAAVVAFACVFTPAIIGSGEVGLMLLYSIHCLGFFSWILRLSTETQFGVRNFLLLFSGLIIIARIVLSSSAVALLLVYAISIAAIFSRFVEIWTRCEINMVSIERIIQYCELPSEPVEEGVKPPIDWPLSGHLHFHNVSLRYNESSNPVLKNIEADILPKEKVYAQT</sequence>
<dbReference type="PANTHER" id="PTHR24223">
    <property type="entry name" value="ATP-BINDING CASSETTE SUB-FAMILY C"/>
    <property type="match status" value="1"/>
</dbReference>
<dbReference type="OrthoDB" id="6500128at2759"/>
<dbReference type="GO" id="GO:0140359">
    <property type="term" value="F:ABC-type transporter activity"/>
    <property type="evidence" value="ECO:0007669"/>
    <property type="project" value="InterPro"/>
</dbReference>
<dbReference type="SUPFAM" id="SSF52540">
    <property type="entry name" value="P-loop containing nucleoside triphosphate hydrolases"/>
    <property type="match status" value="1"/>
</dbReference>
<dbReference type="GO" id="GO:0016020">
    <property type="term" value="C:membrane"/>
    <property type="evidence" value="ECO:0007669"/>
    <property type="project" value="UniProtKB-SubCell"/>
</dbReference>
<evidence type="ECO:0000256" key="10">
    <source>
        <dbReference type="SAM" id="Phobius"/>
    </source>
</evidence>
<evidence type="ECO:0000256" key="5">
    <source>
        <dbReference type="ARBA" id="ARBA00022737"/>
    </source>
</evidence>
<comment type="similarity">
    <text evidence="2">Belongs to the ABC transporter superfamily. ABCC family. Conjugate transporter (TC 3.A.1.208) subfamily.</text>
</comment>
<dbReference type="EMBL" id="UYYG01000045">
    <property type="protein sequence ID" value="VDN52120.1"/>
    <property type="molecule type" value="Genomic_DNA"/>
</dbReference>
<protein>
    <recommendedName>
        <fullName evidence="15">ABC transmembrane type-1 domain-containing protein</fullName>
    </recommendedName>
</protein>
<dbReference type="Pfam" id="PF00005">
    <property type="entry name" value="ABC_tran"/>
    <property type="match status" value="1"/>
</dbReference>
<dbReference type="AlphaFoldDB" id="A0A3P7PDU6"/>
<dbReference type="CDD" id="cd03250">
    <property type="entry name" value="ABCC_MRP_domain1"/>
    <property type="match status" value="1"/>
</dbReference>
<dbReference type="InterPro" id="IPR003439">
    <property type="entry name" value="ABC_transporter-like_ATP-bd"/>
</dbReference>